<evidence type="ECO:0000313" key="3">
    <source>
        <dbReference type="Proteomes" id="UP000813461"/>
    </source>
</evidence>
<dbReference type="SUPFAM" id="SSF54768">
    <property type="entry name" value="dsRNA-binding domain-like"/>
    <property type="match status" value="1"/>
</dbReference>
<dbReference type="CDD" id="cd00048">
    <property type="entry name" value="DSRM_SF"/>
    <property type="match status" value="2"/>
</dbReference>
<proteinExistence type="predicted"/>
<evidence type="ECO:0008006" key="4">
    <source>
        <dbReference type="Google" id="ProtNLM"/>
    </source>
</evidence>
<dbReference type="AlphaFoldDB" id="A0A8K0R6D1"/>
<name>A0A8K0R6D1_9PLEO</name>
<protein>
    <recommendedName>
        <fullName evidence="4">DRBM domain-containing protein</fullName>
    </recommendedName>
</protein>
<feature type="region of interest" description="Disordered" evidence="1">
    <location>
        <begin position="484"/>
        <end position="504"/>
    </location>
</feature>
<dbReference type="OrthoDB" id="5222339at2759"/>
<evidence type="ECO:0000256" key="1">
    <source>
        <dbReference type="SAM" id="MobiDB-lite"/>
    </source>
</evidence>
<keyword evidence="3" id="KW-1185">Reference proteome</keyword>
<organism evidence="2 3">
    <name type="scientific">Paraphoma chrysanthemicola</name>
    <dbReference type="NCBI Taxonomy" id="798071"/>
    <lineage>
        <taxon>Eukaryota</taxon>
        <taxon>Fungi</taxon>
        <taxon>Dikarya</taxon>
        <taxon>Ascomycota</taxon>
        <taxon>Pezizomycotina</taxon>
        <taxon>Dothideomycetes</taxon>
        <taxon>Pleosporomycetidae</taxon>
        <taxon>Pleosporales</taxon>
        <taxon>Pleosporineae</taxon>
        <taxon>Phaeosphaeriaceae</taxon>
        <taxon>Paraphoma</taxon>
    </lineage>
</organism>
<reference evidence="2" key="1">
    <citation type="journal article" date="2021" name="Nat. Commun.">
        <title>Genetic determinants of endophytism in the Arabidopsis root mycobiome.</title>
        <authorList>
            <person name="Mesny F."/>
            <person name="Miyauchi S."/>
            <person name="Thiergart T."/>
            <person name="Pickel B."/>
            <person name="Atanasova L."/>
            <person name="Karlsson M."/>
            <person name="Huettel B."/>
            <person name="Barry K.W."/>
            <person name="Haridas S."/>
            <person name="Chen C."/>
            <person name="Bauer D."/>
            <person name="Andreopoulos W."/>
            <person name="Pangilinan J."/>
            <person name="LaButti K."/>
            <person name="Riley R."/>
            <person name="Lipzen A."/>
            <person name="Clum A."/>
            <person name="Drula E."/>
            <person name="Henrissat B."/>
            <person name="Kohler A."/>
            <person name="Grigoriev I.V."/>
            <person name="Martin F.M."/>
            <person name="Hacquard S."/>
        </authorList>
    </citation>
    <scope>NUCLEOTIDE SEQUENCE</scope>
    <source>
        <strain evidence="2">MPI-SDFR-AT-0120</strain>
    </source>
</reference>
<feature type="region of interest" description="Disordered" evidence="1">
    <location>
        <begin position="328"/>
        <end position="354"/>
    </location>
</feature>
<accession>A0A8K0R6D1</accession>
<feature type="compositionally biased region" description="Acidic residues" evidence="1">
    <location>
        <begin position="487"/>
        <end position="504"/>
    </location>
</feature>
<gene>
    <name evidence="2" type="ORF">FB567DRAFT_471912</name>
</gene>
<comment type="caution">
    <text evidence="2">The sequence shown here is derived from an EMBL/GenBank/DDBJ whole genome shotgun (WGS) entry which is preliminary data.</text>
</comment>
<dbReference type="EMBL" id="JAGMVJ010000011">
    <property type="protein sequence ID" value="KAH7086358.1"/>
    <property type="molecule type" value="Genomic_DNA"/>
</dbReference>
<sequence length="504" mass="55351">MDTRNTTPGFILTGNKAGEDMNSEGIYDIDDFFAARADHQSPQPEDTNTTLPVNKPIALGARSSKYTIALHEKYQSLRIAQPKFTFRGSSDFGWEGEVSVPGLDDRLQGIRDGKRYTSKQEAKERLSEKALEILTRLEASGQFKKAAASQSRGPGYSAALHEKHQKLGISKPLFTYSGGVDLGWSAEVSFPGLDAVSPLQLDGRYLSKQLAKEALSERALEALERAEQQGELGAKRGDGSGPNHSGQLLEFQRAIGGPVPTYSEYAVGNRFTCLVKIDRDGRLPESFGDLKILHSSKKFARQEAARHAVEYFRAQGLWPDSFTSVGGIKKKQRPRLDPPELLSPTASPHVGGQASVASSTLETSYAQQAARLAVILSLPTPEWRYQPSSIDREFYTVQCFFNGAGPHQGPVGEVRNVFGKKKAKEECARLTLDYLREVHAHRLASGQEMLKDISGATDFVEGALGKPTDEDKVDISDKEQLLKDMEGDGDEEEQFEDAVEDLKA</sequence>
<dbReference type="Proteomes" id="UP000813461">
    <property type="component" value="Unassembled WGS sequence"/>
</dbReference>
<evidence type="ECO:0000313" key="2">
    <source>
        <dbReference type="EMBL" id="KAH7086358.1"/>
    </source>
</evidence>